<dbReference type="Gene3D" id="3.40.50.1820">
    <property type="entry name" value="alpha/beta hydrolase"/>
    <property type="match status" value="1"/>
</dbReference>
<comment type="caution">
    <text evidence="5">The sequence shown here is derived from an EMBL/GenBank/DDBJ whole genome shotgun (WGS) entry which is preliminary data.</text>
</comment>
<dbReference type="EC" id="3.1.1.-" evidence="3"/>
<dbReference type="GO" id="GO:0016787">
    <property type="term" value="F:hydrolase activity"/>
    <property type="evidence" value="ECO:0007669"/>
    <property type="project" value="UniProtKB-KW"/>
</dbReference>
<organism evidence="5 6">
    <name type="scientific">Mycena belliarum</name>
    <dbReference type="NCBI Taxonomy" id="1033014"/>
    <lineage>
        <taxon>Eukaryota</taxon>
        <taxon>Fungi</taxon>
        <taxon>Dikarya</taxon>
        <taxon>Basidiomycota</taxon>
        <taxon>Agaricomycotina</taxon>
        <taxon>Agaricomycetes</taxon>
        <taxon>Agaricomycetidae</taxon>
        <taxon>Agaricales</taxon>
        <taxon>Marasmiineae</taxon>
        <taxon>Mycenaceae</taxon>
        <taxon>Mycena</taxon>
    </lineage>
</organism>
<evidence type="ECO:0000313" key="6">
    <source>
        <dbReference type="Proteomes" id="UP001222325"/>
    </source>
</evidence>
<dbReference type="Proteomes" id="UP001222325">
    <property type="component" value="Unassembled WGS sequence"/>
</dbReference>
<dbReference type="EMBL" id="JARJCN010000028">
    <property type="protein sequence ID" value="KAJ7087586.1"/>
    <property type="molecule type" value="Genomic_DNA"/>
</dbReference>
<feature type="domain" description="Carboxylesterase type B" evidence="4">
    <location>
        <begin position="175"/>
        <end position="660"/>
    </location>
</feature>
<evidence type="ECO:0000259" key="4">
    <source>
        <dbReference type="Pfam" id="PF00135"/>
    </source>
</evidence>
<keyword evidence="2 3" id="KW-0378">Hydrolase</keyword>
<evidence type="ECO:0000256" key="1">
    <source>
        <dbReference type="ARBA" id="ARBA00005964"/>
    </source>
</evidence>
<dbReference type="InterPro" id="IPR029058">
    <property type="entry name" value="AB_hydrolase_fold"/>
</dbReference>
<keyword evidence="6" id="KW-1185">Reference proteome</keyword>
<dbReference type="SUPFAM" id="SSF53474">
    <property type="entry name" value="alpha/beta-Hydrolases"/>
    <property type="match status" value="1"/>
</dbReference>
<dbReference type="InterPro" id="IPR002018">
    <property type="entry name" value="CarbesteraseB"/>
</dbReference>
<dbReference type="InterPro" id="IPR050309">
    <property type="entry name" value="Type-B_Carboxylest/Lipase"/>
</dbReference>
<feature type="signal peptide" evidence="3">
    <location>
        <begin position="1"/>
        <end position="26"/>
    </location>
</feature>
<proteinExistence type="inferred from homology"/>
<evidence type="ECO:0000256" key="2">
    <source>
        <dbReference type="ARBA" id="ARBA00022801"/>
    </source>
</evidence>
<sequence>MAPQTPLSRLVLDFFLVLTCSTSAHSSVNPSSPSSGVSLLFQNNGNWTNHANFPSALLFYEPVTYKTAVATCKANNETLLGAASLKALAKQFSYLEYLKDASRTTQYWIASGQTHSFCAPLLSSQLFQAPTTKKLPFLCTNSALHTTKVDTDFSASPRSIVTSNGVVYTGTRDHLTFRFMGIPYAQPPVGPLRFQYPQPWNGTAVDATFFKPICLQFGYFGSNDFGLMPWGNSEDCLTLHIFTPYLPSKKPGKTAPALKPVLFWIHGGGNTQGTGEDATFDGGSLVSRTDSVVVTIDHRLNIFGYLGLDDAVKGNYAIADKVAALQWVHDNIAAFGGDPKRVMIFGQSAGGSSVLELVRSPKARGLFSAAISQSGGGSPVVNYTAAAAAVVPTLNAFCNNTGEERLACLQALPAETLLNITNTVASWNAVVDGVYTVDDTISQVSQGPSGINSVPFMAGFMPEEGQSLLGTRVTPNMTVFNPAAIVNAHVGAQVTASGLWNVSTDFTPYNASVSVFTDYLLTCPAEKVIVAAAASRAFPSLYVYEMQRGYALSYYNPYNLCTFPVGNTEPAYYRCHSGDLYEVFGTYHIFDQPVRNVRDIEYTTMIQDMWASFARTGNPNPPATYLAARGYESTLTALRRWNWPQYTTEKPIVAQLKYPGPAVGTLPDIARCKVLDS</sequence>
<dbReference type="AlphaFoldDB" id="A0AAD6U389"/>
<feature type="chain" id="PRO_5041783432" description="Carboxylic ester hydrolase" evidence="3">
    <location>
        <begin position="27"/>
        <end position="677"/>
    </location>
</feature>
<protein>
    <recommendedName>
        <fullName evidence="3">Carboxylic ester hydrolase</fullName>
        <ecNumber evidence="3">3.1.1.-</ecNumber>
    </recommendedName>
</protein>
<keyword evidence="3" id="KW-0732">Signal</keyword>
<dbReference type="Pfam" id="PF00135">
    <property type="entry name" value="COesterase"/>
    <property type="match status" value="1"/>
</dbReference>
<dbReference type="PROSITE" id="PS00122">
    <property type="entry name" value="CARBOXYLESTERASE_B_1"/>
    <property type="match status" value="1"/>
</dbReference>
<dbReference type="InterPro" id="IPR019826">
    <property type="entry name" value="Carboxylesterase_B_AS"/>
</dbReference>
<name>A0AAD6U389_9AGAR</name>
<comment type="similarity">
    <text evidence="1 3">Belongs to the type-B carboxylesterase/lipase family.</text>
</comment>
<accession>A0AAD6U389</accession>
<evidence type="ECO:0000256" key="3">
    <source>
        <dbReference type="RuleBase" id="RU361235"/>
    </source>
</evidence>
<gene>
    <name evidence="5" type="ORF">B0H15DRAFT_842505</name>
</gene>
<evidence type="ECO:0000313" key="5">
    <source>
        <dbReference type="EMBL" id="KAJ7087586.1"/>
    </source>
</evidence>
<dbReference type="PANTHER" id="PTHR11559">
    <property type="entry name" value="CARBOXYLESTERASE"/>
    <property type="match status" value="1"/>
</dbReference>
<reference evidence="5" key="1">
    <citation type="submission" date="2023-03" db="EMBL/GenBank/DDBJ databases">
        <title>Massive genome expansion in bonnet fungi (Mycena s.s.) driven by repeated elements and novel gene families across ecological guilds.</title>
        <authorList>
            <consortium name="Lawrence Berkeley National Laboratory"/>
            <person name="Harder C.B."/>
            <person name="Miyauchi S."/>
            <person name="Viragh M."/>
            <person name="Kuo A."/>
            <person name="Thoen E."/>
            <person name="Andreopoulos B."/>
            <person name="Lu D."/>
            <person name="Skrede I."/>
            <person name="Drula E."/>
            <person name="Henrissat B."/>
            <person name="Morin E."/>
            <person name="Kohler A."/>
            <person name="Barry K."/>
            <person name="LaButti K."/>
            <person name="Morin E."/>
            <person name="Salamov A."/>
            <person name="Lipzen A."/>
            <person name="Mereny Z."/>
            <person name="Hegedus B."/>
            <person name="Baldrian P."/>
            <person name="Stursova M."/>
            <person name="Weitz H."/>
            <person name="Taylor A."/>
            <person name="Grigoriev I.V."/>
            <person name="Nagy L.G."/>
            <person name="Martin F."/>
            <person name="Kauserud H."/>
        </authorList>
    </citation>
    <scope>NUCLEOTIDE SEQUENCE</scope>
    <source>
        <strain evidence="5">CBHHK173m</strain>
    </source>
</reference>